<feature type="transmembrane region" description="Helical" evidence="2">
    <location>
        <begin position="387"/>
        <end position="410"/>
    </location>
</feature>
<dbReference type="Proteomes" id="UP000678393">
    <property type="component" value="Unassembled WGS sequence"/>
</dbReference>
<feature type="transmembrane region" description="Helical" evidence="2">
    <location>
        <begin position="237"/>
        <end position="265"/>
    </location>
</feature>
<feature type="compositionally biased region" description="Polar residues" evidence="1">
    <location>
        <begin position="486"/>
        <end position="508"/>
    </location>
</feature>
<comment type="caution">
    <text evidence="3">The sequence shown here is derived from an EMBL/GenBank/DDBJ whole genome shotgun (WGS) entry which is preliminary data.</text>
</comment>
<feature type="non-terminal residue" evidence="3">
    <location>
        <position position="603"/>
    </location>
</feature>
<keyword evidence="2" id="KW-0812">Transmembrane</keyword>
<proteinExistence type="predicted"/>
<feature type="region of interest" description="Disordered" evidence="1">
    <location>
        <begin position="583"/>
        <end position="603"/>
    </location>
</feature>
<feature type="transmembrane region" description="Helical" evidence="2">
    <location>
        <begin position="115"/>
        <end position="143"/>
    </location>
</feature>
<evidence type="ECO:0000256" key="2">
    <source>
        <dbReference type="SAM" id="Phobius"/>
    </source>
</evidence>
<feature type="region of interest" description="Disordered" evidence="1">
    <location>
        <begin position="486"/>
        <end position="515"/>
    </location>
</feature>
<reference evidence="3" key="1">
    <citation type="submission" date="2021-04" db="EMBL/GenBank/DDBJ databases">
        <authorList>
            <consortium name="Molecular Ecology Group"/>
        </authorList>
    </citation>
    <scope>NUCLEOTIDE SEQUENCE</scope>
</reference>
<evidence type="ECO:0000256" key="1">
    <source>
        <dbReference type="SAM" id="MobiDB-lite"/>
    </source>
</evidence>
<dbReference type="OrthoDB" id="6112511at2759"/>
<keyword evidence="2" id="KW-0472">Membrane</keyword>
<gene>
    <name evidence="3" type="ORF">CUNI_LOCUS4438</name>
</gene>
<evidence type="ECO:0000313" key="3">
    <source>
        <dbReference type="EMBL" id="CAG5118880.1"/>
    </source>
</evidence>
<evidence type="ECO:0000313" key="4">
    <source>
        <dbReference type="Proteomes" id="UP000678393"/>
    </source>
</evidence>
<protein>
    <submittedName>
        <fullName evidence="3">Uncharacterized protein</fullName>
    </submittedName>
</protein>
<name>A0A8S3YUL6_9EUPU</name>
<dbReference type="AlphaFoldDB" id="A0A8S3YUL6"/>
<dbReference type="EMBL" id="CAJHNH020000624">
    <property type="protein sequence ID" value="CAG5118880.1"/>
    <property type="molecule type" value="Genomic_DNA"/>
</dbReference>
<feature type="transmembrane region" description="Helical" evidence="2">
    <location>
        <begin position="53"/>
        <end position="74"/>
    </location>
</feature>
<feature type="transmembrane region" description="Helical" evidence="2">
    <location>
        <begin position="416"/>
        <end position="433"/>
    </location>
</feature>
<keyword evidence="4" id="KW-1185">Reference proteome</keyword>
<feature type="transmembrane region" description="Helical" evidence="2">
    <location>
        <begin position="206"/>
        <end position="231"/>
    </location>
</feature>
<organism evidence="3 4">
    <name type="scientific">Candidula unifasciata</name>
    <dbReference type="NCBI Taxonomy" id="100452"/>
    <lineage>
        <taxon>Eukaryota</taxon>
        <taxon>Metazoa</taxon>
        <taxon>Spiralia</taxon>
        <taxon>Lophotrochozoa</taxon>
        <taxon>Mollusca</taxon>
        <taxon>Gastropoda</taxon>
        <taxon>Heterobranchia</taxon>
        <taxon>Euthyneura</taxon>
        <taxon>Panpulmonata</taxon>
        <taxon>Eupulmonata</taxon>
        <taxon>Stylommatophora</taxon>
        <taxon>Helicina</taxon>
        <taxon>Helicoidea</taxon>
        <taxon>Geomitridae</taxon>
        <taxon>Candidula</taxon>
    </lineage>
</organism>
<accession>A0A8S3YUL6</accession>
<keyword evidence="2" id="KW-1133">Transmembrane helix</keyword>
<sequence>LCLLILLAIPWIIRAILYFAYEAAIIEDKKRVARELDLEVHLPPSVVVHLTPIHGLFLVIYIIFTIDSIFYGVLSSGMKEKLKCVTRQCLRDMKERSRVTILAWIVKLTVMPFRFFGIVGLVFFLPYFAIVLVISLPFVAFYIFPTLNFSFRLLIHLFAFLCPQGVINKFQELSEKLAPVKKQLKLREVTANENVVDKHYYTAKGIILQLVVIIMCLISFWSLTLLLMEVVSFFVEIFVYTFMGVVVNAGVILHYLAVLLMVVIYSKNTFSRVYRLYQSYHRIIHRQLMAMIKDEIAHVATQEALDQENTAFIVQGEAASNKPVNAAPRIRVKNHQLQWQTFGMLVFLDKKDTPLTPEKFFYETITLNYFGCPGPIYRNVCSAVWDFLKILMFLMFVFVVVMALGDAYQISTTNQLLATVVGSFVPFIFRYFFPSSLDVDHIDGSSIQFKTELHKAINSYTQSWPVFDIIPVSVKEWEMHELSNLPEESTLNPKLTPPRQLSSSSGNSTEEDDEFYCDEDDGAAEDTQAGGDKADAVHNADPALSETAILPEVDIIIDVSSSKTRSPNSLLLRDFEKGSVSMLDRHHKNGDSHKKFRSSENIV</sequence>